<gene>
    <name evidence="2" type="ORF">D0511_15065</name>
</gene>
<dbReference type="RefSeq" id="WP_088529815.1">
    <property type="nucleotide sequence ID" value="NZ_CP021646.1"/>
</dbReference>
<organism evidence="2 3">
    <name type="scientific">Pseudoalteromonas piscicida</name>
    <dbReference type="NCBI Taxonomy" id="43662"/>
    <lineage>
        <taxon>Bacteria</taxon>
        <taxon>Pseudomonadati</taxon>
        <taxon>Pseudomonadota</taxon>
        <taxon>Gammaproteobacteria</taxon>
        <taxon>Alteromonadales</taxon>
        <taxon>Pseudoalteromonadaceae</taxon>
        <taxon>Pseudoalteromonas</taxon>
    </lineage>
</organism>
<dbReference type="AlphaFoldDB" id="A0AAD0W549"/>
<evidence type="ECO:0000259" key="1">
    <source>
        <dbReference type="PROSITE" id="PS51186"/>
    </source>
</evidence>
<evidence type="ECO:0000313" key="3">
    <source>
        <dbReference type="Proteomes" id="UP000258102"/>
    </source>
</evidence>
<dbReference type="Pfam" id="PF13508">
    <property type="entry name" value="Acetyltransf_7"/>
    <property type="match status" value="1"/>
</dbReference>
<reference evidence="2 3" key="1">
    <citation type="submission" date="2018-08" db="EMBL/GenBank/DDBJ databases">
        <title>Whole Genome Sequences of Two Pseudoalteromonas piscicida Strains, DE1-A and DE2-A, which Exhibit Strong Antibacterial Activity against Vibrio vulnificus.</title>
        <authorList>
            <person name="Richards G.P."/>
            <person name="Needleman D.S."/>
            <person name="Watson M.A."/>
            <person name="Polson S.W."/>
        </authorList>
    </citation>
    <scope>NUCLEOTIDE SEQUENCE [LARGE SCALE GENOMIC DNA]</scope>
    <source>
        <strain evidence="2 3">DE2-A</strain>
    </source>
</reference>
<dbReference type="KEGG" id="ppis:B1L02_02695"/>
<dbReference type="GO" id="GO:0016747">
    <property type="term" value="F:acyltransferase activity, transferring groups other than amino-acyl groups"/>
    <property type="evidence" value="ECO:0007669"/>
    <property type="project" value="InterPro"/>
</dbReference>
<dbReference type="CDD" id="cd04301">
    <property type="entry name" value="NAT_SF"/>
    <property type="match status" value="1"/>
</dbReference>
<protein>
    <submittedName>
        <fullName evidence="2">N-acetyltransferase</fullName>
    </submittedName>
</protein>
<proteinExistence type="predicted"/>
<dbReference type="Gene3D" id="3.40.630.30">
    <property type="match status" value="1"/>
</dbReference>
<dbReference type="Proteomes" id="UP000258102">
    <property type="component" value="Chromosome 1"/>
</dbReference>
<dbReference type="SUPFAM" id="SSF55729">
    <property type="entry name" value="Acyl-CoA N-acyltransferases (Nat)"/>
    <property type="match status" value="1"/>
</dbReference>
<dbReference type="InterPro" id="IPR016181">
    <property type="entry name" value="Acyl_CoA_acyltransferase"/>
</dbReference>
<sequence length="141" mass="16185">MLSVELLPAVMTPLVNKFYDAHKARGRAAKHDKVWVVKDSFEIIAACRLQPVDGYWLLVGVYVAPQHRKQGIAKKLIETVITQFRSLQPQQVIYTFAYCYLHDFYSALGFQSNSRELPPELASRLSSYLGQNRQLVAMYYV</sequence>
<name>A0AAD0W549_PSEO7</name>
<feature type="domain" description="N-acetyltransferase" evidence="1">
    <location>
        <begin position="1"/>
        <end position="130"/>
    </location>
</feature>
<evidence type="ECO:0000313" key="2">
    <source>
        <dbReference type="EMBL" id="AXR03247.1"/>
    </source>
</evidence>
<dbReference type="EMBL" id="CP031761">
    <property type="protein sequence ID" value="AXR03247.1"/>
    <property type="molecule type" value="Genomic_DNA"/>
</dbReference>
<dbReference type="InterPro" id="IPR000182">
    <property type="entry name" value="GNAT_dom"/>
</dbReference>
<accession>A0AAD0W549</accession>
<dbReference type="PROSITE" id="PS51186">
    <property type="entry name" value="GNAT"/>
    <property type="match status" value="1"/>
</dbReference>